<name>A0A225D860_9BACT</name>
<dbReference type="Proteomes" id="UP000214646">
    <property type="component" value="Unassembled WGS sequence"/>
</dbReference>
<dbReference type="GO" id="GO:0022857">
    <property type="term" value="F:transmembrane transporter activity"/>
    <property type="evidence" value="ECO:0007669"/>
    <property type="project" value="TreeGrafter"/>
</dbReference>
<comment type="subcellular location">
    <subcellularLocation>
        <location evidence="1">Cell membrane</location>
        <topology evidence="1">Multi-pass membrane protein</topology>
    </subcellularLocation>
</comment>
<feature type="compositionally biased region" description="Gly residues" evidence="7">
    <location>
        <begin position="127"/>
        <end position="139"/>
    </location>
</feature>
<evidence type="ECO:0000256" key="1">
    <source>
        <dbReference type="ARBA" id="ARBA00004651"/>
    </source>
</evidence>
<dbReference type="EMBL" id="NIDE01000017">
    <property type="protein sequence ID" value="OWK35814.1"/>
    <property type="molecule type" value="Genomic_DNA"/>
</dbReference>
<dbReference type="GO" id="GO:0005886">
    <property type="term" value="C:plasma membrane"/>
    <property type="evidence" value="ECO:0007669"/>
    <property type="project" value="UniProtKB-SubCell"/>
</dbReference>
<dbReference type="RefSeq" id="WP_088258926.1">
    <property type="nucleotide sequence ID" value="NZ_NIDE01000017.1"/>
</dbReference>
<dbReference type="InterPro" id="IPR050250">
    <property type="entry name" value="Macrolide_Exporter_MacB"/>
</dbReference>
<feature type="transmembrane region" description="Helical" evidence="8">
    <location>
        <begin position="347"/>
        <end position="370"/>
    </location>
</feature>
<keyword evidence="3 8" id="KW-0812">Transmembrane</keyword>
<keyword evidence="5 8" id="KW-0472">Membrane</keyword>
<comment type="similarity">
    <text evidence="6">Belongs to the ABC-4 integral membrane protein family.</text>
</comment>
<feature type="transmembrane region" description="Helical" evidence="8">
    <location>
        <begin position="564"/>
        <end position="587"/>
    </location>
</feature>
<feature type="compositionally biased region" description="Basic residues" evidence="7">
    <location>
        <begin position="830"/>
        <end position="840"/>
    </location>
</feature>
<comment type="caution">
    <text evidence="10">The sequence shown here is derived from an EMBL/GenBank/DDBJ whole genome shotgun (WGS) entry which is preliminary data.</text>
</comment>
<evidence type="ECO:0000256" key="4">
    <source>
        <dbReference type="ARBA" id="ARBA00022989"/>
    </source>
</evidence>
<evidence type="ECO:0000313" key="10">
    <source>
        <dbReference type="EMBL" id="OWK35814.1"/>
    </source>
</evidence>
<accession>A0A225D860</accession>
<dbReference type="PANTHER" id="PTHR30572:SF4">
    <property type="entry name" value="ABC TRANSPORTER PERMEASE YTRF"/>
    <property type="match status" value="1"/>
</dbReference>
<feature type="transmembrane region" description="Helical" evidence="8">
    <location>
        <begin position="390"/>
        <end position="414"/>
    </location>
</feature>
<dbReference type="AlphaFoldDB" id="A0A225D860"/>
<evidence type="ECO:0000256" key="8">
    <source>
        <dbReference type="SAM" id="Phobius"/>
    </source>
</evidence>
<feature type="region of interest" description="Disordered" evidence="7">
    <location>
        <begin position="783"/>
        <end position="858"/>
    </location>
</feature>
<dbReference type="PANTHER" id="PTHR30572">
    <property type="entry name" value="MEMBRANE COMPONENT OF TRANSPORTER-RELATED"/>
    <property type="match status" value="1"/>
</dbReference>
<evidence type="ECO:0000259" key="9">
    <source>
        <dbReference type="Pfam" id="PF02687"/>
    </source>
</evidence>
<keyword evidence="4 8" id="KW-1133">Transmembrane helix</keyword>
<feature type="transmembrane region" description="Helical" evidence="8">
    <location>
        <begin position="24"/>
        <end position="42"/>
    </location>
</feature>
<feature type="transmembrane region" description="Helical" evidence="8">
    <location>
        <begin position="434"/>
        <end position="459"/>
    </location>
</feature>
<protein>
    <submittedName>
        <fullName evidence="10">Putative ABC transporter integral membrane protein</fullName>
    </submittedName>
</protein>
<feature type="region of interest" description="Disordered" evidence="7">
    <location>
        <begin position="126"/>
        <end position="155"/>
    </location>
</feature>
<evidence type="ECO:0000256" key="6">
    <source>
        <dbReference type="ARBA" id="ARBA00038076"/>
    </source>
</evidence>
<feature type="compositionally biased region" description="Low complexity" evidence="7">
    <location>
        <begin position="807"/>
        <end position="826"/>
    </location>
</feature>
<evidence type="ECO:0000256" key="7">
    <source>
        <dbReference type="SAM" id="MobiDB-lite"/>
    </source>
</evidence>
<keyword evidence="11" id="KW-1185">Reference proteome</keyword>
<proteinExistence type="inferred from homology"/>
<gene>
    <name evidence="10" type="ORF">FRUB_08377</name>
</gene>
<feature type="compositionally biased region" description="Low complexity" evidence="7">
    <location>
        <begin position="848"/>
        <end position="858"/>
    </location>
</feature>
<evidence type="ECO:0000256" key="2">
    <source>
        <dbReference type="ARBA" id="ARBA00022475"/>
    </source>
</evidence>
<evidence type="ECO:0000256" key="5">
    <source>
        <dbReference type="ARBA" id="ARBA00023136"/>
    </source>
</evidence>
<sequence>MTWSELKVAVKLVLAHARHRPGRVLLTSLSTVAAACVVVWVVSGYDSLVGQFGGMGEEYVGRYELLLLPTRGGESADGGGDMASAPGPGGFGGPRLQLSKDFLNTVRQDPDVALVEPAYETTLRAGKVGGEPAEGGRGRLAGAKSEDKQATKAKASGPIMMGGVAQQRAQNRTPTIVGTDSAVPLHTLVKGAWFDPKNAGARDGAITREAADFLGVEPGDEVVVTGFGMGKDETRIKIAAVVEQPKRLPGPRFMVGLPPTRQGVLPGGPATHALYVPTALAEKLSGAPARASYAGVVLRSGVKTDDFLTKWAERFSTATPPVDVRTPGKVDSEVENSTTFDTVRAQAYSATGISLLAALFIIFTTLSMGVDERARQFAVLRAISLTKMQIASMVAIESVMLGLLGWAGGLLAGWGLLKIMARVRPEALAEGAELGTWCVVLSGACALGGSLAASILPAWRATSVSPLEAMAPRRPVYSGRLPWVLTVAGLVLIAVNPLVVFFVPMPDTSRYIISAAAGCTTMTVGFILLVPVAVVLTERVLGPVLARLLWLNPRLLATQLSSNMWRTAGTAVAMTIGLGLFVTMQIWGYSMLGPFTPGDWAPDLVVSIGPGGVPDSDVDAVRHVPGLVADKFLPLAVKQVKFSEDVTGYKVRPSATRQDSCVMIGFDPDAALGGDSPPFKFSFVEGARDEAIAKLKKGRYCLVPDHFARESGLGVGQKFAVLPPDDPDSPLEYEIAGVVAMPGWHWLTKSGFRRGRAAGLMFCSRDVVRTDFTTGRTTLFWGTWTARPPRTRSRQPFSRSRTAASTRQPPRAAAGRGERAGQPPGALAANRRRRPSRCNRPKASEPRSGSGPTTSSGP</sequence>
<dbReference type="OrthoDB" id="221467at2"/>
<dbReference type="Pfam" id="PF02687">
    <property type="entry name" value="FtsX"/>
    <property type="match status" value="1"/>
</dbReference>
<evidence type="ECO:0000313" key="11">
    <source>
        <dbReference type="Proteomes" id="UP000214646"/>
    </source>
</evidence>
<evidence type="ECO:0000256" key="3">
    <source>
        <dbReference type="ARBA" id="ARBA00022692"/>
    </source>
</evidence>
<organism evidence="10 11">
    <name type="scientific">Fimbriiglobus ruber</name>
    <dbReference type="NCBI Taxonomy" id="1908690"/>
    <lineage>
        <taxon>Bacteria</taxon>
        <taxon>Pseudomonadati</taxon>
        <taxon>Planctomycetota</taxon>
        <taxon>Planctomycetia</taxon>
        <taxon>Gemmatales</taxon>
        <taxon>Gemmataceae</taxon>
        <taxon>Fimbriiglobus</taxon>
    </lineage>
</organism>
<dbReference type="InterPro" id="IPR003838">
    <property type="entry name" value="ABC3_permease_C"/>
</dbReference>
<feature type="transmembrane region" description="Helical" evidence="8">
    <location>
        <begin position="511"/>
        <end position="537"/>
    </location>
</feature>
<reference evidence="11" key="1">
    <citation type="submission" date="2017-06" db="EMBL/GenBank/DDBJ databases">
        <title>Genome analysis of Fimbriiglobus ruber SP5, the first member of the order Planctomycetales with confirmed chitinolytic capability.</title>
        <authorList>
            <person name="Ravin N.V."/>
            <person name="Rakitin A.L."/>
            <person name="Ivanova A.A."/>
            <person name="Beletsky A.V."/>
            <person name="Kulichevskaya I.S."/>
            <person name="Mardanov A.V."/>
            <person name="Dedysh S.N."/>
        </authorList>
    </citation>
    <scope>NUCLEOTIDE SEQUENCE [LARGE SCALE GENOMIC DNA]</scope>
    <source>
        <strain evidence="11">SP5</strain>
    </source>
</reference>
<keyword evidence="2" id="KW-1003">Cell membrane</keyword>
<feature type="transmembrane region" description="Helical" evidence="8">
    <location>
        <begin position="480"/>
        <end position="505"/>
    </location>
</feature>
<feature type="compositionally biased region" description="Polar residues" evidence="7">
    <location>
        <begin position="794"/>
        <end position="806"/>
    </location>
</feature>
<feature type="domain" description="ABC3 transporter permease C-terminal" evidence="9">
    <location>
        <begin position="350"/>
        <end position="466"/>
    </location>
</feature>